<protein>
    <submittedName>
        <fullName evidence="2">MSP domain-containing protein</fullName>
    </submittedName>
</protein>
<accession>A0A0K0D422</accession>
<reference evidence="1" key="1">
    <citation type="submission" date="2012-09" db="EMBL/GenBank/DDBJ databases">
        <authorList>
            <person name="Martin A.A."/>
        </authorList>
    </citation>
    <scope>NUCLEOTIDE SEQUENCE</scope>
</reference>
<reference evidence="2" key="2">
    <citation type="submission" date="2017-02" db="UniProtKB">
        <authorList>
            <consortium name="WormBaseParasite"/>
        </authorList>
    </citation>
    <scope>IDENTIFICATION</scope>
</reference>
<evidence type="ECO:0000313" key="2">
    <source>
        <dbReference type="WBParaSite" id="ACAC_0000481701-mRNA-1"/>
    </source>
</evidence>
<organism evidence="1 2">
    <name type="scientific">Angiostrongylus cantonensis</name>
    <name type="common">Rat lungworm</name>
    <dbReference type="NCBI Taxonomy" id="6313"/>
    <lineage>
        <taxon>Eukaryota</taxon>
        <taxon>Metazoa</taxon>
        <taxon>Ecdysozoa</taxon>
        <taxon>Nematoda</taxon>
        <taxon>Chromadorea</taxon>
        <taxon>Rhabditida</taxon>
        <taxon>Rhabditina</taxon>
        <taxon>Rhabditomorpha</taxon>
        <taxon>Strongyloidea</taxon>
        <taxon>Metastrongylidae</taxon>
        <taxon>Angiostrongylus</taxon>
    </lineage>
</organism>
<name>A0A0K0D422_ANGCA</name>
<dbReference type="WBParaSite" id="ACAC_0000481701-mRNA-1">
    <property type="protein sequence ID" value="ACAC_0000481701-mRNA-1"/>
    <property type="gene ID" value="ACAC_0000481701"/>
</dbReference>
<dbReference type="Proteomes" id="UP000035642">
    <property type="component" value="Unassembled WGS sequence"/>
</dbReference>
<keyword evidence="1" id="KW-1185">Reference proteome</keyword>
<sequence>LDEKNQRTWKVRCSSLFQKGTTPSFVMDLAKRSIGAELSSVYLQVKTVKIATPKLFEVNAFR</sequence>
<dbReference type="AlphaFoldDB" id="A0A0K0D422"/>
<proteinExistence type="predicted"/>
<evidence type="ECO:0000313" key="1">
    <source>
        <dbReference type="Proteomes" id="UP000035642"/>
    </source>
</evidence>